<dbReference type="PANTHER" id="PTHR43163">
    <property type="entry name" value="DIPEPTIDE TRANSPORT SYSTEM PERMEASE PROTEIN DPPB-RELATED"/>
    <property type="match status" value="1"/>
</dbReference>
<evidence type="ECO:0000256" key="2">
    <source>
        <dbReference type="ARBA" id="ARBA00022448"/>
    </source>
</evidence>
<name>A0ABY1JD90_9BACT</name>
<evidence type="ECO:0000256" key="5">
    <source>
        <dbReference type="ARBA" id="ARBA00022989"/>
    </source>
</evidence>
<keyword evidence="4 7" id="KW-0812">Transmembrane</keyword>
<keyword evidence="5 7" id="KW-1133">Transmembrane helix</keyword>
<dbReference type="Pfam" id="PF00528">
    <property type="entry name" value="BPD_transp_1"/>
    <property type="match status" value="1"/>
</dbReference>
<feature type="transmembrane region" description="Helical" evidence="7">
    <location>
        <begin position="134"/>
        <end position="167"/>
    </location>
</feature>
<keyword evidence="3" id="KW-1003">Cell membrane</keyword>
<reference evidence="9 10" key="1">
    <citation type="submission" date="2016-11" db="EMBL/GenBank/DDBJ databases">
        <authorList>
            <person name="Varghese N."/>
            <person name="Submissions S."/>
        </authorList>
    </citation>
    <scope>NUCLEOTIDE SEQUENCE [LARGE SCALE GENOMIC DNA]</scope>
    <source>
        <strain evidence="9 10">DSM 20664</strain>
    </source>
</reference>
<dbReference type="PROSITE" id="PS50928">
    <property type="entry name" value="ABC_TM1"/>
    <property type="match status" value="1"/>
</dbReference>
<dbReference type="InterPro" id="IPR035906">
    <property type="entry name" value="MetI-like_sf"/>
</dbReference>
<evidence type="ECO:0000256" key="1">
    <source>
        <dbReference type="ARBA" id="ARBA00004651"/>
    </source>
</evidence>
<organism evidence="9 10">
    <name type="scientific">Acetomicrobium flavidum</name>
    <dbReference type="NCBI Taxonomy" id="49896"/>
    <lineage>
        <taxon>Bacteria</taxon>
        <taxon>Thermotogati</taxon>
        <taxon>Synergistota</taxon>
        <taxon>Synergistia</taxon>
        <taxon>Synergistales</taxon>
        <taxon>Acetomicrobiaceae</taxon>
        <taxon>Acetomicrobium</taxon>
    </lineage>
</organism>
<feature type="transmembrane region" description="Helical" evidence="7">
    <location>
        <begin position="102"/>
        <end position="122"/>
    </location>
</feature>
<dbReference type="Pfam" id="PF19300">
    <property type="entry name" value="BPD_transp_1_N"/>
    <property type="match status" value="1"/>
</dbReference>
<dbReference type="EMBL" id="FSQZ01000001">
    <property type="protein sequence ID" value="SIN67459.1"/>
    <property type="molecule type" value="Genomic_DNA"/>
</dbReference>
<proteinExistence type="inferred from homology"/>
<dbReference type="SUPFAM" id="SSF161098">
    <property type="entry name" value="MetI-like"/>
    <property type="match status" value="1"/>
</dbReference>
<dbReference type="RefSeq" id="WP_014805968.1">
    <property type="nucleotide sequence ID" value="NZ_FSQZ01000001.1"/>
</dbReference>
<accession>A0ABY1JD90</accession>
<dbReference type="Proteomes" id="UP000185093">
    <property type="component" value="Unassembled WGS sequence"/>
</dbReference>
<evidence type="ECO:0000256" key="7">
    <source>
        <dbReference type="RuleBase" id="RU363032"/>
    </source>
</evidence>
<keyword evidence="6 7" id="KW-0472">Membrane</keyword>
<comment type="subcellular location">
    <subcellularLocation>
        <location evidence="1 7">Cell membrane</location>
        <topology evidence="1 7">Multi-pass membrane protein</topology>
    </subcellularLocation>
</comment>
<feature type="transmembrane region" description="Helical" evidence="7">
    <location>
        <begin position="12"/>
        <end position="33"/>
    </location>
</feature>
<evidence type="ECO:0000256" key="4">
    <source>
        <dbReference type="ARBA" id="ARBA00022692"/>
    </source>
</evidence>
<dbReference type="Gene3D" id="1.10.3720.10">
    <property type="entry name" value="MetI-like"/>
    <property type="match status" value="1"/>
</dbReference>
<evidence type="ECO:0000313" key="10">
    <source>
        <dbReference type="Proteomes" id="UP000185093"/>
    </source>
</evidence>
<dbReference type="CDD" id="cd06261">
    <property type="entry name" value="TM_PBP2"/>
    <property type="match status" value="1"/>
</dbReference>
<feature type="transmembrane region" description="Helical" evidence="7">
    <location>
        <begin position="293"/>
        <end position="316"/>
    </location>
</feature>
<feature type="transmembrane region" description="Helical" evidence="7">
    <location>
        <begin position="187"/>
        <end position="208"/>
    </location>
</feature>
<feature type="domain" description="ABC transmembrane type-1" evidence="8">
    <location>
        <begin position="98"/>
        <end position="309"/>
    </location>
</feature>
<keyword evidence="2 7" id="KW-0813">Transport</keyword>
<protein>
    <submittedName>
        <fullName evidence="9">Peptide/nickel transport system permease protein</fullName>
    </submittedName>
</protein>
<comment type="caution">
    <text evidence="9">The sequence shown here is derived from an EMBL/GenBank/DDBJ whole genome shotgun (WGS) entry which is preliminary data.</text>
</comment>
<dbReference type="InterPro" id="IPR000515">
    <property type="entry name" value="MetI-like"/>
</dbReference>
<keyword evidence="10" id="KW-1185">Reference proteome</keyword>
<evidence type="ECO:0000256" key="3">
    <source>
        <dbReference type="ARBA" id="ARBA00022475"/>
    </source>
</evidence>
<comment type="similarity">
    <text evidence="7">Belongs to the binding-protein-dependent transport system permease family.</text>
</comment>
<evidence type="ECO:0000256" key="6">
    <source>
        <dbReference type="ARBA" id="ARBA00023136"/>
    </source>
</evidence>
<dbReference type="InterPro" id="IPR045621">
    <property type="entry name" value="BPD_transp_1_N"/>
</dbReference>
<feature type="transmembrane region" description="Helical" evidence="7">
    <location>
        <begin position="251"/>
        <end position="273"/>
    </location>
</feature>
<sequence>MNTLNNYWLRRVLSSLLVIAVVLSLNFFLFRLMPGDPTGSLLDPRFSPEAKQELLKSYGLDKPLSQQFFMYVKQMLTFRFGISFMSQRPVWQELAERLPNTLLLLFPALLLSAVLGTLLGVAAAKGRGRLTEKAVLLSGAISFSFPSFFVQLVLLLLLAHAFPIFPLRGSLSVPPPTGFWNLVVDRAWHMALPIASLVLLGFGSWALYVRNLMVKVLGEDFILLARAKGLRENEVLWGHAFRTALPPIVTIFFLSLPGVISGAVITETVFSLHGIGKFLLDSVLGHDYPAAGAAFYLMSLVTVICNLLADVVYTFVDPRISFRRLR</sequence>
<evidence type="ECO:0000313" key="9">
    <source>
        <dbReference type="EMBL" id="SIN67459.1"/>
    </source>
</evidence>
<evidence type="ECO:0000259" key="8">
    <source>
        <dbReference type="PROSITE" id="PS50928"/>
    </source>
</evidence>
<gene>
    <name evidence="9" type="ORF">SAMN05444368_1060</name>
</gene>
<dbReference type="PANTHER" id="PTHR43163:SF6">
    <property type="entry name" value="DIPEPTIDE TRANSPORT SYSTEM PERMEASE PROTEIN DPPB-RELATED"/>
    <property type="match status" value="1"/>
</dbReference>